<gene>
    <name evidence="2" type="ORF">JRO89_XS14G0052500</name>
</gene>
<protein>
    <recommendedName>
        <fullName evidence="4">Retrotransposon Copia-like N-terminal domain-containing protein</fullName>
    </recommendedName>
</protein>
<sequence>MAALSSTNLTSPSMATVAQNSGSQTSSAIKLNFNLPIKLDRNNYLFWKVQVLPVIRAYNLEEYIFEIKPSPNKYVESRSEDSSEVVKTLNSEFLA</sequence>
<evidence type="ECO:0000313" key="3">
    <source>
        <dbReference type="Proteomes" id="UP000827721"/>
    </source>
</evidence>
<accession>A0ABQ8H3Z1</accession>
<reference evidence="2 3" key="1">
    <citation type="submission" date="2021-02" db="EMBL/GenBank/DDBJ databases">
        <title>Plant Genome Project.</title>
        <authorList>
            <person name="Zhang R.-G."/>
        </authorList>
    </citation>
    <scope>NUCLEOTIDE SEQUENCE [LARGE SCALE GENOMIC DNA]</scope>
    <source>
        <tissue evidence="2">Leaves</tissue>
    </source>
</reference>
<dbReference type="Proteomes" id="UP000827721">
    <property type="component" value="Unassembled WGS sequence"/>
</dbReference>
<evidence type="ECO:0000313" key="2">
    <source>
        <dbReference type="EMBL" id="KAH7548009.1"/>
    </source>
</evidence>
<evidence type="ECO:0008006" key="4">
    <source>
        <dbReference type="Google" id="ProtNLM"/>
    </source>
</evidence>
<feature type="region of interest" description="Disordered" evidence="1">
    <location>
        <begin position="1"/>
        <end position="24"/>
    </location>
</feature>
<dbReference type="EMBL" id="JAFEMO010000014">
    <property type="protein sequence ID" value="KAH7548009.1"/>
    <property type="molecule type" value="Genomic_DNA"/>
</dbReference>
<organism evidence="2 3">
    <name type="scientific">Xanthoceras sorbifolium</name>
    <dbReference type="NCBI Taxonomy" id="99658"/>
    <lineage>
        <taxon>Eukaryota</taxon>
        <taxon>Viridiplantae</taxon>
        <taxon>Streptophyta</taxon>
        <taxon>Embryophyta</taxon>
        <taxon>Tracheophyta</taxon>
        <taxon>Spermatophyta</taxon>
        <taxon>Magnoliopsida</taxon>
        <taxon>eudicotyledons</taxon>
        <taxon>Gunneridae</taxon>
        <taxon>Pentapetalae</taxon>
        <taxon>rosids</taxon>
        <taxon>malvids</taxon>
        <taxon>Sapindales</taxon>
        <taxon>Sapindaceae</taxon>
        <taxon>Xanthoceroideae</taxon>
        <taxon>Xanthoceras</taxon>
    </lineage>
</organism>
<keyword evidence="3" id="KW-1185">Reference proteome</keyword>
<proteinExistence type="predicted"/>
<evidence type="ECO:0000256" key="1">
    <source>
        <dbReference type="SAM" id="MobiDB-lite"/>
    </source>
</evidence>
<name>A0ABQ8H3Z1_9ROSI</name>
<comment type="caution">
    <text evidence="2">The sequence shown here is derived from an EMBL/GenBank/DDBJ whole genome shotgun (WGS) entry which is preliminary data.</text>
</comment>